<proteinExistence type="predicted"/>
<dbReference type="EMBL" id="PKPP01001134">
    <property type="protein sequence ID" value="PWA85333.1"/>
    <property type="molecule type" value="Genomic_DNA"/>
</dbReference>
<comment type="caution">
    <text evidence="4">The sequence shown here is derived from an EMBL/GenBank/DDBJ whole genome shotgun (WGS) entry which is preliminary data.</text>
</comment>
<feature type="domain" description="Protein NO VEIN C-terminal" evidence="2">
    <location>
        <begin position="2557"/>
        <end position="2645"/>
    </location>
</feature>
<name>A0A2U1PHV0_ARTAN</name>
<dbReference type="GO" id="GO:0016301">
    <property type="term" value="F:kinase activity"/>
    <property type="evidence" value="ECO:0007669"/>
    <property type="project" value="UniProtKB-KW"/>
</dbReference>
<dbReference type="OrthoDB" id="1262810at2759"/>
<evidence type="ECO:0000259" key="2">
    <source>
        <dbReference type="Pfam" id="PF13020"/>
    </source>
</evidence>
<keyword evidence="4" id="KW-0418">Kinase</keyword>
<keyword evidence="4" id="KW-0808">Transferase</keyword>
<dbReference type="Pfam" id="PF13020">
    <property type="entry name" value="NOV_C"/>
    <property type="match status" value="1"/>
</dbReference>
<dbReference type="GO" id="GO:0005634">
    <property type="term" value="C:nucleus"/>
    <property type="evidence" value="ECO:0007669"/>
    <property type="project" value="TreeGrafter"/>
</dbReference>
<dbReference type="GO" id="GO:0009793">
    <property type="term" value="P:embryo development ending in seed dormancy"/>
    <property type="evidence" value="ECO:0007669"/>
    <property type="project" value="TreeGrafter"/>
</dbReference>
<dbReference type="Pfam" id="PF25794">
    <property type="entry name" value="SACS"/>
    <property type="match status" value="1"/>
</dbReference>
<dbReference type="NCBIfam" id="NF047352">
    <property type="entry name" value="P_loop_sacsin"/>
    <property type="match status" value="1"/>
</dbReference>
<gene>
    <name evidence="4" type="ORF">CTI12_AA151400</name>
</gene>
<dbReference type="Proteomes" id="UP000245207">
    <property type="component" value="Unassembled WGS sequence"/>
</dbReference>
<dbReference type="InterPro" id="IPR024975">
    <property type="entry name" value="NOV_C"/>
</dbReference>
<evidence type="ECO:0000313" key="5">
    <source>
        <dbReference type="Proteomes" id="UP000245207"/>
    </source>
</evidence>
<dbReference type="GO" id="GO:0048364">
    <property type="term" value="P:root development"/>
    <property type="evidence" value="ECO:0007669"/>
    <property type="project" value="TreeGrafter"/>
</dbReference>
<dbReference type="InterPro" id="IPR052957">
    <property type="entry name" value="Auxin_embryo_med"/>
</dbReference>
<dbReference type="InterPro" id="IPR058210">
    <property type="entry name" value="SACS/Nov_dom"/>
</dbReference>
<dbReference type="GO" id="GO:0010305">
    <property type="term" value="P:leaf vascular tissue pattern formation"/>
    <property type="evidence" value="ECO:0007669"/>
    <property type="project" value="TreeGrafter"/>
</dbReference>
<evidence type="ECO:0000256" key="1">
    <source>
        <dbReference type="SAM" id="MobiDB-lite"/>
    </source>
</evidence>
<dbReference type="Gene3D" id="3.30.565.10">
    <property type="entry name" value="Histidine kinase-like ATPase, C-terminal domain"/>
    <property type="match status" value="1"/>
</dbReference>
<evidence type="ECO:0000259" key="3">
    <source>
        <dbReference type="Pfam" id="PF25794"/>
    </source>
</evidence>
<accession>A0A2U1PHV0</accession>
<dbReference type="STRING" id="35608.A0A2U1PHV0"/>
<dbReference type="SUPFAM" id="SSF55874">
    <property type="entry name" value="ATPase domain of HSP90 chaperone/DNA topoisomerase II/histidine kinase"/>
    <property type="match status" value="1"/>
</dbReference>
<sequence>MYGHNRWQLYKGGTSRNAESPAAVIDAAVKKAHSDLLAAGESVTAWRVSQAALVMLKADSFESLGCHMQNVPSLYQIIITEAKVNSFINCFVAVQKITSLYDLVVAICENEGIKSFEELELGPILKHPLVVHYFSIGPDVTEICKITTEQIVSDLNILTLRRKKTITIDELLEFIAMKRKKNGENLCIRIQSLGMHIGYIMRGRRSEGTVLKKCSDGSLINDNKEDDKNTANEAANNKNDDAQAASTSDPSAAAASQIPRTWVDTEMICSLAHEIKSCNDHGASLKGIRVSKIRYCTKYQIHRTPKKWIAGMKFKPEFFTADVETGYIDGNALDGHTWRFIKIWKESCEDENVVEAYDKMLDFYNCQMNPKKKAKAVKRMISSYPYVGLLNVAITSIKFGLWDRMSSVPQGNSKEGLANTNSTTCALKKDILVASKHVLESRAGITLEDVLTYAKEYFLVSNLVLDNISSYPKKQLVLLREICKLECSLTQHFSVEDFATLGFGDIFTFLGEHISLLPTTWQDCFTVTDKVEKSSVKVCMSQNYLLEFLSEAVNSLGEHETLSNLMVSQLLKTQFPSAGLTLLEDDFTADLLTNLSKNGDHVSSSVVLFSSTLSDNRAEKGFSDTHVGTNDAIELLLKAPMLVDLSLWSCWDYKFAHSLGPLVGWLLSNVTTKELLCLVTKDGKVLRLDHSATVDSFLESFLHGSSFETAVKLVSLIALYGGERNVPLSLLLFHANNAFQGVPIASRFVLDCLGYIPKEFQRFAAELLVSALRSIIKDAQLAILSECKSKEDHMLVHELGLSLGIVEWLNDYCSCLSESEITSSRETNQPSEDGNRDSVMTLTVHSADDGCVQHMLDSEREKNAASIIESIRIEEFGLDPNISISESSILKKQHARLGRALHCLSTELYSQDSHFLLELVQNADDNVYPRHVEPTLTFILQEKSIIVLNNEQGFSAENIRALCDVGNSTKKTASSGYIGKKGIGFKSVFRVTDAPEIHSNGFHIKFDLTDGQIGFVLPTIVPPCDINYFTNLVSFDTTDKVSTHNYKYNTCIILPLKSKSTETTAEENIKSMFSDLHPSLLLFLHRLQCIKFRDMLNDSFVVMRKQITGNGLTYVSIGNETLTWFVDSRELQANGIRNNVKTTEISVAFALEVSGNGNYIPKLDQQHVFAFLPLRTYGLKFIIQGDFVLPSSREEVDGDSPWNQFLLSEIPNLFVSSQRSFCSLPGFKDCLGKGISVFLSYVPLLGEVHGFFASLPRMIISKLCTSNCLLLEGENEKWVPPCRVLRNWNEQVRTLLPDDLHPSLLLFLHRLQCIKFRDMLNDSFVVMRKQITGNGLTNVSIGNETLTWFVDSRELQANGIRNDVKTTEISVAFAVEVSGNGNYIPKLDQQHVFAFLPLRTYGLKFIIQGDFVLPSSREEVDGDSLWNQFLLSEFPNLFVSSQQSFCSLPGFKDCPGKGISVFMSYVPLLGEVHGFFASLPRMIISKLCTSNCLLLEGENEKWVPPCRVLRNWNEQVRTLLPDSLIQKHIGLGYLNKDIELPDSLARALGIESYGPKILVKMLSSLCCTKDGLTAMGHKWLSSWLNELHSMSILNTDAFKVGSDVMNTLRKTPFIPLLSGCYSSIEVGMIWMSLNGSWDNLKAFTRLFANLRIVNPAIFDGPVTNNLTQMLLKVGVKWLSEHEIVKAHVLPAICDKKNIVNTDLMTEYLSFIMVHLQSSCSDCGTEREDIISEVYNKAYILTNHGFVLPSEVEIHFGNEFGNHIDISRLICGIDVKWYEVDNTYMMYPPGISMVNWRSFLQEVGITDFVQTVRVEKTVSISSQVVLTNMTLEKESVPPGSTVTDWESRELVDLLAKVSSSGDCEKCKHLLEVLDEIWDEYYSDKVVAYCNMHGESKAFKSSLVSALGDVQWVVSSVDNGLCYPKDLFNDCDAVRAILGDNAPYAVPKIQNEKLVTSIGFKIAVTLHDALSVLEVWKRSASSFKASISQMSRFYSFVWKQLGSSNETNMAILHSGLSIFVPLTSASSSEVVSGVLLSPQEVFWHDSMIHPKSESKMLSNLYPSLHDFFVNECGVNENPPLLDYLAFLRHLSAEQTPSEAAKKVFDVFVMWSDGLKSGALSVEGVEMLKRNLEEKEMKVLPTSCDKWVSLHPSFGFVCWCDDEMLADEFEESNIINLFCLCELTDEEKAMLQVKVSAFMKALGIPALSEVVPRSHYFHLLVVTREAIYYGPVNNSYGISLVSWVLPYAQRYICYRHHERYQQLRLSGFEKLNRLQIVVVEKLFYKNVIRRSNMASKKRHDCSCLLQDDILYATRESDSHSIFMELTRFLINGDPELHLANFLHLITTMAKSGSTEEQIETFVLNSQKVPKLAEEEPIWSIQPMTFNTETSTTARVTKRTVKHSSSTRGNKNWPPYRWQSAPKMQYVAKRVDLKVPSTNQVETLEISTCSNGEGDSVTNVANSSSTRGNKNWPPSSWQSAPKMQYVAKRVDLKVPSTTKVEILENSTSSNVEGDSVTNVANRVNFEPSLVDQDGHTSFSQNDQLSHGQVNVQQALLTGRRGEEVAFNYYSKKDRTKLVKWVNEASETGLPYDIEVYDHNNRKEYIEVKTTDSASKDWFEISVKEWQFAVKKGESFSIARVALSGDKTAQVAIFKNPVKLCRNGELKLAVLMSKPQMDEFVL</sequence>
<organism evidence="4 5">
    <name type="scientific">Artemisia annua</name>
    <name type="common">Sweet wormwood</name>
    <dbReference type="NCBI Taxonomy" id="35608"/>
    <lineage>
        <taxon>Eukaryota</taxon>
        <taxon>Viridiplantae</taxon>
        <taxon>Streptophyta</taxon>
        <taxon>Embryophyta</taxon>
        <taxon>Tracheophyta</taxon>
        <taxon>Spermatophyta</taxon>
        <taxon>Magnoliopsida</taxon>
        <taxon>eudicotyledons</taxon>
        <taxon>Gunneridae</taxon>
        <taxon>Pentapetalae</taxon>
        <taxon>asterids</taxon>
        <taxon>campanulids</taxon>
        <taxon>Asterales</taxon>
        <taxon>Asteraceae</taxon>
        <taxon>Asteroideae</taxon>
        <taxon>Anthemideae</taxon>
        <taxon>Artemisiinae</taxon>
        <taxon>Artemisia</taxon>
    </lineage>
</organism>
<feature type="region of interest" description="Disordered" evidence="1">
    <location>
        <begin position="222"/>
        <end position="258"/>
    </location>
</feature>
<feature type="domain" description="Sacsin/Nov" evidence="3">
    <location>
        <begin position="909"/>
        <end position="1095"/>
    </location>
</feature>
<dbReference type="InterPro" id="IPR036890">
    <property type="entry name" value="HATPase_C_sf"/>
</dbReference>
<dbReference type="PANTHER" id="PTHR32387">
    <property type="entry name" value="WU:FJ29H11"/>
    <property type="match status" value="1"/>
</dbReference>
<evidence type="ECO:0000313" key="4">
    <source>
        <dbReference type="EMBL" id="PWA85333.1"/>
    </source>
</evidence>
<keyword evidence="5" id="KW-1185">Reference proteome</keyword>
<protein>
    <submittedName>
        <fullName evidence="4">Histidine kinase-like ATPase, C-terminal domain-containing protein</fullName>
    </submittedName>
</protein>
<feature type="compositionally biased region" description="Low complexity" evidence="1">
    <location>
        <begin position="231"/>
        <end position="256"/>
    </location>
</feature>
<dbReference type="PANTHER" id="PTHR32387:SF16">
    <property type="entry name" value="HISTIDINE KINASE_HSP90-LIKE ATPASE SUPERFAMILY"/>
    <property type="match status" value="1"/>
</dbReference>
<feature type="region of interest" description="Disordered" evidence="1">
    <location>
        <begin position="2456"/>
        <end position="2475"/>
    </location>
</feature>
<reference evidence="4 5" key="1">
    <citation type="journal article" date="2018" name="Mol. Plant">
        <title>The genome of Artemisia annua provides insight into the evolution of Asteraceae family and artemisinin biosynthesis.</title>
        <authorList>
            <person name="Shen Q."/>
            <person name="Zhang L."/>
            <person name="Liao Z."/>
            <person name="Wang S."/>
            <person name="Yan T."/>
            <person name="Shi P."/>
            <person name="Liu M."/>
            <person name="Fu X."/>
            <person name="Pan Q."/>
            <person name="Wang Y."/>
            <person name="Lv Z."/>
            <person name="Lu X."/>
            <person name="Zhang F."/>
            <person name="Jiang W."/>
            <person name="Ma Y."/>
            <person name="Chen M."/>
            <person name="Hao X."/>
            <person name="Li L."/>
            <person name="Tang Y."/>
            <person name="Lv G."/>
            <person name="Zhou Y."/>
            <person name="Sun X."/>
            <person name="Brodelius P.E."/>
            <person name="Rose J.K.C."/>
            <person name="Tang K."/>
        </authorList>
    </citation>
    <scope>NUCLEOTIDE SEQUENCE [LARGE SCALE GENOMIC DNA]</scope>
    <source>
        <strain evidence="5">cv. Huhao1</strain>
        <tissue evidence="4">Leaf</tissue>
    </source>
</reference>